<reference evidence="14 15" key="1">
    <citation type="submission" date="2016-10" db="EMBL/GenBank/DDBJ databases">
        <authorList>
            <person name="de Groot N.N."/>
        </authorList>
    </citation>
    <scope>NUCLEOTIDE SEQUENCE [LARGE SCALE GENOMIC DNA]</scope>
    <source>
        <strain evidence="14 15">ATCC 51327</strain>
    </source>
</reference>
<keyword evidence="8 14" id="KW-0675">Receptor</keyword>
<evidence type="ECO:0000256" key="6">
    <source>
        <dbReference type="ARBA" id="ARBA00023077"/>
    </source>
</evidence>
<keyword evidence="15" id="KW-1185">Reference proteome</keyword>
<proteinExistence type="inferred from homology"/>
<dbReference type="GO" id="GO:0009279">
    <property type="term" value="C:cell outer membrane"/>
    <property type="evidence" value="ECO:0007669"/>
    <property type="project" value="UniProtKB-SubCell"/>
</dbReference>
<feature type="domain" description="TonB-dependent receptor-like beta-barrel" evidence="12">
    <location>
        <begin position="175"/>
        <end position="576"/>
    </location>
</feature>
<evidence type="ECO:0000256" key="4">
    <source>
        <dbReference type="ARBA" id="ARBA00022692"/>
    </source>
</evidence>
<dbReference type="STRING" id="29563.SAMN02983006_00315"/>
<dbReference type="GO" id="GO:0015344">
    <property type="term" value="F:siderophore uptake transmembrane transporter activity"/>
    <property type="evidence" value="ECO:0007669"/>
    <property type="project" value="TreeGrafter"/>
</dbReference>
<evidence type="ECO:0000259" key="12">
    <source>
        <dbReference type="Pfam" id="PF00593"/>
    </source>
</evidence>
<evidence type="ECO:0000256" key="11">
    <source>
        <dbReference type="RuleBase" id="RU003357"/>
    </source>
</evidence>
<evidence type="ECO:0000256" key="9">
    <source>
        <dbReference type="ARBA" id="ARBA00023237"/>
    </source>
</evidence>
<dbReference type="InterPro" id="IPR012910">
    <property type="entry name" value="Plug_dom"/>
</dbReference>
<dbReference type="OrthoDB" id="337377at2"/>
<dbReference type="InterPro" id="IPR036942">
    <property type="entry name" value="Beta-barrel_TonB_sf"/>
</dbReference>
<keyword evidence="2 10" id="KW-0813">Transport</keyword>
<comment type="subcellular location">
    <subcellularLocation>
        <location evidence="1 10">Cell outer membrane</location>
        <topology evidence="1 10">Multi-pass membrane protein</topology>
    </subcellularLocation>
</comment>
<evidence type="ECO:0000256" key="1">
    <source>
        <dbReference type="ARBA" id="ARBA00004571"/>
    </source>
</evidence>
<dbReference type="GO" id="GO:0044718">
    <property type="term" value="P:siderophore transmembrane transport"/>
    <property type="evidence" value="ECO:0007669"/>
    <property type="project" value="TreeGrafter"/>
</dbReference>
<keyword evidence="7 10" id="KW-0472">Membrane</keyword>
<evidence type="ECO:0000256" key="8">
    <source>
        <dbReference type="ARBA" id="ARBA00023170"/>
    </source>
</evidence>
<dbReference type="PROSITE" id="PS52016">
    <property type="entry name" value="TONB_DEPENDENT_REC_3"/>
    <property type="match status" value="1"/>
</dbReference>
<dbReference type="Gene3D" id="2.170.130.10">
    <property type="entry name" value="TonB-dependent receptor, plug domain"/>
    <property type="match status" value="1"/>
</dbReference>
<keyword evidence="4 10" id="KW-0812">Transmembrane</keyword>
<dbReference type="InterPro" id="IPR037066">
    <property type="entry name" value="Plug_dom_sf"/>
</dbReference>
<dbReference type="Gene3D" id="2.40.170.20">
    <property type="entry name" value="TonB-dependent receptor, beta-barrel domain"/>
    <property type="match status" value="1"/>
</dbReference>
<evidence type="ECO:0000313" key="15">
    <source>
        <dbReference type="Proteomes" id="UP000199006"/>
    </source>
</evidence>
<dbReference type="RefSeq" id="WP_089858578.1">
    <property type="nucleotide sequence ID" value="NZ_FOTI01000002.1"/>
</dbReference>
<dbReference type="Proteomes" id="UP000199006">
    <property type="component" value="Unassembled WGS sequence"/>
</dbReference>
<dbReference type="EMBL" id="FOTI01000002">
    <property type="protein sequence ID" value="SFL14998.1"/>
    <property type="molecule type" value="Genomic_DNA"/>
</dbReference>
<keyword evidence="6 11" id="KW-0798">TonB box</keyword>
<sequence length="602" mass="68327">MFKRLFLVMLTAILILIVSVSGAAAEIMELEQLVVTANRYQEDSFDLPINIEIIDEEQIANSQANNLGDLLKNSAGIQIKDNGGPGGQKTIHVRGSSASQVLILLDGQKINSSQNGEFDLAQILLGNVKKVEIIKGPASAVYGANALGGVVNIITKTAADLQKSELVLGMGSANTYQTSFNYGTRLNKGDIVFSFGSLNSAGFRDDTDHDELDRYFLSTKINRSLTPNTKLLFALNYHDSQKDIPGTISTPTPEAEQETKRNTYQLKLLNQLAHKDTELVIYYKDQNQIYDEDTTISGESDHKTKELSYNLNQIQYFARNTLSYGVEYNKDKIDSSDNGKHDFVTKSVYLNDKIKLAERITVNAGLRYDDHEKFGSATSPRIGLVYKLNRHNNLFFSYGEAYRTPTFNDLYWPKTKYSEGNSDLEAEESKSYEIGYKSNYNSFGLNLSFFRRESDNLIDWAAQDDKIWRPSNVDEAQADGIELNLSKSLTDKFKLEYQHTYLDSRDKNTDRLLEDQNYNNLILIYQPANYSINFKISHVSGRVDDLDNYTICNLNIIKQIQLFNNNYKFKISIDNLFDRDYQINNGYPMPGRNFMFNLSTTF</sequence>
<feature type="domain" description="TonB-dependent receptor plug" evidence="13">
    <location>
        <begin position="45"/>
        <end position="150"/>
    </location>
</feature>
<dbReference type="SUPFAM" id="SSF56935">
    <property type="entry name" value="Porins"/>
    <property type="match status" value="1"/>
</dbReference>
<evidence type="ECO:0000313" key="14">
    <source>
        <dbReference type="EMBL" id="SFL14998.1"/>
    </source>
</evidence>
<comment type="similarity">
    <text evidence="10 11">Belongs to the TonB-dependent receptor family.</text>
</comment>
<keyword evidence="3 10" id="KW-1134">Transmembrane beta strand</keyword>
<keyword evidence="5" id="KW-0732">Signal</keyword>
<evidence type="ECO:0000256" key="2">
    <source>
        <dbReference type="ARBA" id="ARBA00022448"/>
    </source>
</evidence>
<name>A0A1I4FAP1_9FIRM</name>
<dbReference type="InterPro" id="IPR039426">
    <property type="entry name" value="TonB-dep_rcpt-like"/>
</dbReference>
<organism evidence="14 15">
    <name type="scientific">Halanaerobium salsuginis</name>
    <dbReference type="NCBI Taxonomy" id="29563"/>
    <lineage>
        <taxon>Bacteria</taxon>
        <taxon>Bacillati</taxon>
        <taxon>Bacillota</taxon>
        <taxon>Clostridia</taxon>
        <taxon>Halanaerobiales</taxon>
        <taxon>Halanaerobiaceae</taxon>
        <taxon>Halanaerobium</taxon>
    </lineage>
</organism>
<evidence type="ECO:0000259" key="13">
    <source>
        <dbReference type="Pfam" id="PF07715"/>
    </source>
</evidence>
<dbReference type="AlphaFoldDB" id="A0A1I4FAP1"/>
<evidence type="ECO:0000256" key="3">
    <source>
        <dbReference type="ARBA" id="ARBA00022452"/>
    </source>
</evidence>
<evidence type="ECO:0000256" key="7">
    <source>
        <dbReference type="ARBA" id="ARBA00023136"/>
    </source>
</evidence>
<keyword evidence="9 10" id="KW-0998">Cell outer membrane</keyword>
<dbReference type="InterPro" id="IPR000531">
    <property type="entry name" value="Beta-barrel_TonB"/>
</dbReference>
<accession>A0A1I4FAP1</accession>
<evidence type="ECO:0000256" key="10">
    <source>
        <dbReference type="PROSITE-ProRule" id="PRU01360"/>
    </source>
</evidence>
<dbReference type="CDD" id="cd01347">
    <property type="entry name" value="ligand_gated_channel"/>
    <property type="match status" value="1"/>
</dbReference>
<dbReference type="Pfam" id="PF00593">
    <property type="entry name" value="TonB_dep_Rec_b-barrel"/>
    <property type="match status" value="1"/>
</dbReference>
<dbReference type="PANTHER" id="PTHR30069:SF29">
    <property type="entry name" value="HEMOGLOBIN AND HEMOGLOBIN-HAPTOGLOBIN-BINDING PROTEIN 1-RELATED"/>
    <property type="match status" value="1"/>
</dbReference>
<evidence type="ECO:0000256" key="5">
    <source>
        <dbReference type="ARBA" id="ARBA00022729"/>
    </source>
</evidence>
<dbReference type="PANTHER" id="PTHR30069">
    <property type="entry name" value="TONB-DEPENDENT OUTER MEMBRANE RECEPTOR"/>
    <property type="match status" value="1"/>
</dbReference>
<protein>
    <submittedName>
        <fullName evidence="14">Outer membrane receptor for ferrienterochelin and colicins</fullName>
    </submittedName>
</protein>
<dbReference type="Pfam" id="PF07715">
    <property type="entry name" value="Plug"/>
    <property type="match status" value="1"/>
</dbReference>
<gene>
    <name evidence="14" type="ORF">SAMN02983006_00315</name>
</gene>